<dbReference type="Proteomes" id="UP000030669">
    <property type="component" value="Unassembled WGS sequence"/>
</dbReference>
<sequence length="66" mass="7467">MGFPGMRYVDVLEVQCLRGPLSDTNEVINNERVNGCFPLLIVKKVRECCLTSRLLERGRGGSNLLW</sequence>
<gene>
    <name evidence="1" type="ORF">GLOTRDRAFT_109184</name>
</gene>
<evidence type="ECO:0000313" key="2">
    <source>
        <dbReference type="Proteomes" id="UP000030669"/>
    </source>
</evidence>
<organism evidence="1 2">
    <name type="scientific">Gloeophyllum trabeum (strain ATCC 11539 / FP-39264 / Madison 617)</name>
    <name type="common">Brown rot fungus</name>
    <dbReference type="NCBI Taxonomy" id="670483"/>
    <lineage>
        <taxon>Eukaryota</taxon>
        <taxon>Fungi</taxon>
        <taxon>Dikarya</taxon>
        <taxon>Basidiomycota</taxon>
        <taxon>Agaricomycotina</taxon>
        <taxon>Agaricomycetes</taxon>
        <taxon>Gloeophyllales</taxon>
        <taxon>Gloeophyllaceae</taxon>
        <taxon>Gloeophyllum</taxon>
    </lineage>
</organism>
<name>S7QN08_GLOTA</name>
<keyword evidence="2" id="KW-1185">Reference proteome</keyword>
<dbReference type="KEGG" id="gtr:GLOTRDRAFT_109184"/>
<dbReference type="EMBL" id="KB469296">
    <property type="protein sequence ID" value="EPQ60878.1"/>
    <property type="molecule type" value="Genomic_DNA"/>
</dbReference>
<accession>S7QN08</accession>
<reference evidence="1 2" key="1">
    <citation type="journal article" date="2012" name="Science">
        <title>The Paleozoic origin of enzymatic lignin decomposition reconstructed from 31 fungal genomes.</title>
        <authorList>
            <person name="Floudas D."/>
            <person name="Binder M."/>
            <person name="Riley R."/>
            <person name="Barry K."/>
            <person name="Blanchette R.A."/>
            <person name="Henrissat B."/>
            <person name="Martinez A.T."/>
            <person name="Otillar R."/>
            <person name="Spatafora J.W."/>
            <person name="Yadav J.S."/>
            <person name="Aerts A."/>
            <person name="Benoit I."/>
            <person name="Boyd A."/>
            <person name="Carlson A."/>
            <person name="Copeland A."/>
            <person name="Coutinho P.M."/>
            <person name="de Vries R.P."/>
            <person name="Ferreira P."/>
            <person name="Findley K."/>
            <person name="Foster B."/>
            <person name="Gaskell J."/>
            <person name="Glotzer D."/>
            <person name="Gorecki P."/>
            <person name="Heitman J."/>
            <person name="Hesse C."/>
            <person name="Hori C."/>
            <person name="Igarashi K."/>
            <person name="Jurgens J.A."/>
            <person name="Kallen N."/>
            <person name="Kersten P."/>
            <person name="Kohler A."/>
            <person name="Kuees U."/>
            <person name="Kumar T.K.A."/>
            <person name="Kuo A."/>
            <person name="LaButti K."/>
            <person name="Larrondo L.F."/>
            <person name="Lindquist E."/>
            <person name="Ling A."/>
            <person name="Lombard V."/>
            <person name="Lucas S."/>
            <person name="Lundell T."/>
            <person name="Martin R."/>
            <person name="McLaughlin D.J."/>
            <person name="Morgenstern I."/>
            <person name="Morin E."/>
            <person name="Murat C."/>
            <person name="Nagy L.G."/>
            <person name="Nolan M."/>
            <person name="Ohm R.A."/>
            <person name="Patyshakuliyeva A."/>
            <person name="Rokas A."/>
            <person name="Ruiz-Duenas F.J."/>
            <person name="Sabat G."/>
            <person name="Salamov A."/>
            <person name="Samejima M."/>
            <person name="Schmutz J."/>
            <person name="Slot J.C."/>
            <person name="St John F."/>
            <person name="Stenlid J."/>
            <person name="Sun H."/>
            <person name="Sun S."/>
            <person name="Syed K."/>
            <person name="Tsang A."/>
            <person name="Wiebenga A."/>
            <person name="Young D."/>
            <person name="Pisabarro A."/>
            <person name="Eastwood D.C."/>
            <person name="Martin F."/>
            <person name="Cullen D."/>
            <person name="Grigoriev I.V."/>
            <person name="Hibbett D.S."/>
        </authorList>
    </citation>
    <scope>NUCLEOTIDE SEQUENCE [LARGE SCALE GENOMIC DNA]</scope>
    <source>
        <strain evidence="1 2">ATCC 11539</strain>
    </source>
</reference>
<dbReference type="RefSeq" id="XP_007861184.1">
    <property type="nucleotide sequence ID" value="XM_007862993.1"/>
</dbReference>
<dbReference type="GeneID" id="19298992"/>
<dbReference type="AlphaFoldDB" id="S7QN08"/>
<protein>
    <submittedName>
        <fullName evidence="1">Uncharacterized protein</fullName>
    </submittedName>
</protein>
<dbReference type="HOGENOM" id="CLU_2831421_0_0_1"/>
<evidence type="ECO:0000313" key="1">
    <source>
        <dbReference type="EMBL" id="EPQ60878.1"/>
    </source>
</evidence>
<proteinExistence type="predicted"/>